<feature type="region of interest" description="Disordered" evidence="1">
    <location>
        <begin position="1"/>
        <end position="24"/>
    </location>
</feature>
<evidence type="ECO:0000313" key="2">
    <source>
        <dbReference type="EMBL" id="KAE9309190.1"/>
    </source>
</evidence>
<feature type="compositionally biased region" description="Low complexity" evidence="1">
    <location>
        <begin position="1"/>
        <end position="12"/>
    </location>
</feature>
<name>A0A6G0QYR9_9STRA</name>
<organism evidence="2 3">
    <name type="scientific">Phytophthora fragariae</name>
    <dbReference type="NCBI Taxonomy" id="53985"/>
    <lineage>
        <taxon>Eukaryota</taxon>
        <taxon>Sar</taxon>
        <taxon>Stramenopiles</taxon>
        <taxon>Oomycota</taxon>
        <taxon>Peronosporomycetes</taxon>
        <taxon>Peronosporales</taxon>
        <taxon>Peronosporaceae</taxon>
        <taxon>Phytophthora</taxon>
    </lineage>
</organism>
<gene>
    <name evidence="2" type="ORF">PF008_g20774</name>
</gene>
<comment type="caution">
    <text evidence="2">The sequence shown here is derived from an EMBL/GenBank/DDBJ whole genome shotgun (WGS) entry which is preliminary data.</text>
</comment>
<accession>A0A6G0QYR9</accession>
<dbReference type="Proteomes" id="UP000486351">
    <property type="component" value="Unassembled WGS sequence"/>
</dbReference>
<reference evidence="2 3" key="1">
    <citation type="submission" date="2018-09" db="EMBL/GenBank/DDBJ databases">
        <title>Genomic investigation of the strawberry pathogen Phytophthora fragariae indicates pathogenicity is determined by transcriptional variation in three key races.</title>
        <authorList>
            <person name="Adams T.M."/>
            <person name="Armitage A.D."/>
            <person name="Sobczyk M.K."/>
            <person name="Bates H.J."/>
            <person name="Dunwell J.M."/>
            <person name="Nellist C.F."/>
            <person name="Harrison R.J."/>
        </authorList>
    </citation>
    <scope>NUCLEOTIDE SEQUENCE [LARGE SCALE GENOMIC DNA]</scope>
    <source>
        <strain evidence="2 3">NOV-77</strain>
    </source>
</reference>
<dbReference type="AlphaFoldDB" id="A0A6G0QYR9"/>
<sequence length="182" mass="17433">MASLSTSTAASSGQGGSATGSAGSSTTGVSMVASAATTTVGSSVAPATTAATSAVTVGGGIGPSAVAGLAGAVTGLPVTGAGVAGGVPSAGMPAYVGVPIVPNLNASGGGFNFGAFPPGAGYGYPRAGVPVKMDNVPRMKGSFDLYAVQLRTFLTRMDCWSVVDGTFDLNDPVQTLEFCSEG</sequence>
<evidence type="ECO:0000313" key="3">
    <source>
        <dbReference type="Proteomes" id="UP000486351"/>
    </source>
</evidence>
<evidence type="ECO:0000256" key="1">
    <source>
        <dbReference type="SAM" id="MobiDB-lite"/>
    </source>
</evidence>
<dbReference type="EMBL" id="QXFY01001801">
    <property type="protein sequence ID" value="KAE9309190.1"/>
    <property type="molecule type" value="Genomic_DNA"/>
</dbReference>
<protein>
    <submittedName>
        <fullName evidence="2">Uncharacterized protein</fullName>
    </submittedName>
</protein>
<proteinExistence type="predicted"/>